<dbReference type="InterPro" id="IPR000515">
    <property type="entry name" value="MetI-like"/>
</dbReference>
<dbReference type="InterPro" id="IPR051393">
    <property type="entry name" value="ABC_transporter_permease"/>
</dbReference>
<evidence type="ECO:0000313" key="9">
    <source>
        <dbReference type="EMBL" id="GHO60256.1"/>
    </source>
</evidence>
<comment type="caution">
    <text evidence="9">The sequence shown here is derived from an EMBL/GenBank/DDBJ whole genome shotgun (WGS) entry which is preliminary data.</text>
</comment>
<comment type="subcellular location">
    <subcellularLocation>
        <location evidence="1 7">Cell membrane</location>
        <topology evidence="1 7">Multi-pass membrane protein</topology>
    </subcellularLocation>
</comment>
<dbReference type="InterPro" id="IPR035906">
    <property type="entry name" value="MetI-like_sf"/>
</dbReference>
<feature type="transmembrane region" description="Helical" evidence="7">
    <location>
        <begin position="128"/>
        <end position="148"/>
    </location>
</feature>
<feature type="domain" description="ABC transmembrane type-1" evidence="8">
    <location>
        <begin position="91"/>
        <end position="303"/>
    </location>
</feature>
<evidence type="ECO:0000256" key="5">
    <source>
        <dbReference type="ARBA" id="ARBA00022989"/>
    </source>
</evidence>
<feature type="transmembrane region" description="Helical" evidence="7">
    <location>
        <begin position="30"/>
        <end position="52"/>
    </location>
</feature>
<keyword evidence="4 7" id="KW-0812">Transmembrane</keyword>
<evidence type="ECO:0000256" key="1">
    <source>
        <dbReference type="ARBA" id="ARBA00004651"/>
    </source>
</evidence>
<keyword evidence="3" id="KW-1003">Cell membrane</keyword>
<dbReference type="Pfam" id="PF00528">
    <property type="entry name" value="BPD_transp_1"/>
    <property type="match status" value="1"/>
</dbReference>
<keyword evidence="6 7" id="KW-0472">Membrane</keyword>
<dbReference type="PANTHER" id="PTHR30193:SF41">
    <property type="entry name" value="DIACETYLCHITOBIOSE UPTAKE SYSTEM PERMEASE PROTEIN NGCF"/>
    <property type="match status" value="1"/>
</dbReference>
<evidence type="ECO:0000313" key="10">
    <source>
        <dbReference type="Proteomes" id="UP000654345"/>
    </source>
</evidence>
<dbReference type="PANTHER" id="PTHR30193">
    <property type="entry name" value="ABC TRANSPORTER PERMEASE PROTEIN"/>
    <property type="match status" value="1"/>
</dbReference>
<dbReference type="SUPFAM" id="SSF161098">
    <property type="entry name" value="MetI-like"/>
    <property type="match status" value="1"/>
</dbReference>
<gene>
    <name evidence="9" type="ORF">KSB_87310</name>
</gene>
<comment type="similarity">
    <text evidence="7">Belongs to the binding-protein-dependent transport system permease family.</text>
</comment>
<feature type="transmembrane region" description="Helical" evidence="7">
    <location>
        <begin position="230"/>
        <end position="251"/>
    </location>
</feature>
<dbReference type="Gene3D" id="1.10.3720.10">
    <property type="entry name" value="MetI-like"/>
    <property type="match status" value="1"/>
</dbReference>
<feature type="transmembrane region" description="Helical" evidence="7">
    <location>
        <begin position="176"/>
        <end position="199"/>
    </location>
</feature>
<dbReference type="PROSITE" id="PS50928">
    <property type="entry name" value="ABC_TM1"/>
    <property type="match status" value="1"/>
</dbReference>
<evidence type="ECO:0000256" key="6">
    <source>
        <dbReference type="ARBA" id="ARBA00023136"/>
    </source>
</evidence>
<dbReference type="Proteomes" id="UP000654345">
    <property type="component" value="Unassembled WGS sequence"/>
</dbReference>
<feature type="transmembrane region" description="Helical" evidence="7">
    <location>
        <begin position="287"/>
        <end position="308"/>
    </location>
</feature>
<accession>A0ABQ3V5P0</accession>
<evidence type="ECO:0000259" key="8">
    <source>
        <dbReference type="PROSITE" id="PS50928"/>
    </source>
</evidence>
<reference evidence="9 10" key="1">
    <citation type="journal article" date="2021" name="Int. J. Syst. Evol. Microbiol.">
        <title>Reticulibacter mediterranei gen. nov., sp. nov., within the new family Reticulibacteraceae fam. nov., and Ktedonospora formicarum gen. nov., sp. nov., Ktedonobacter robiniae sp. nov., Dictyobacter formicarum sp. nov. and Dictyobacter arantiisoli sp. nov., belonging to the class Ktedonobacteria.</title>
        <authorList>
            <person name="Yabe S."/>
            <person name="Zheng Y."/>
            <person name="Wang C.M."/>
            <person name="Sakai Y."/>
            <person name="Abe K."/>
            <person name="Yokota A."/>
            <person name="Donadio S."/>
            <person name="Cavaletti L."/>
            <person name="Monciardini P."/>
        </authorList>
    </citation>
    <scope>NUCLEOTIDE SEQUENCE [LARGE SCALE GENOMIC DNA]</scope>
    <source>
        <strain evidence="9 10">SOSP1-30</strain>
    </source>
</reference>
<proteinExistence type="inferred from homology"/>
<dbReference type="RefSeq" id="WP_201376414.1">
    <property type="nucleotide sequence ID" value="NZ_BNJG01000004.1"/>
</dbReference>
<feature type="transmembrane region" description="Helical" evidence="7">
    <location>
        <begin position="95"/>
        <end position="116"/>
    </location>
</feature>
<evidence type="ECO:0000256" key="3">
    <source>
        <dbReference type="ARBA" id="ARBA00022475"/>
    </source>
</evidence>
<evidence type="ECO:0000256" key="4">
    <source>
        <dbReference type="ARBA" id="ARBA00022692"/>
    </source>
</evidence>
<keyword evidence="10" id="KW-1185">Reference proteome</keyword>
<sequence length="316" mass="35253">MSEILLEQQPAERLQKAQQARRQARWRNELTGFAFVLPFLLAYAIFLIWPVILGFRMSFFNWSLAGTGTDVFMGLSNYAEALGDANFWGALGNTFLFTIISTPILVILSLGLALLANMAIPARWLFRLAFFAPYILPVSVVVLIWNWLYQPGFGLLNSVITAFGLKEVAWLSDPNVAMFSVVIVTVWWTLGFNFLLYLAGLQQIPQEIYEAASIDGANSSSKLFSITVPLLKNTTVTVIILQVIGSLQLYAQAALLTGGGPNFMTRPMLEYIYDSAFTSFRVGFASAMSYLFFIVVLVVTAIQFVVLYRREAKGNE</sequence>
<protein>
    <submittedName>
        <fullName evidence="9">Sugar ABC transporter permease</fullName>
    </submittedName>
</protein>
<dbReference type="CDD" id="cd06261">
    <property type="entry name" value="TM_PBP2"/>
    <property type="match status" value="1"/>
</dbReference>
<evidence type="ECO:0000256" key="7">
    <source>
        <dbReference type="RuleBase" id="RU363032"/>
    </source>
</evidence>
<organism evidence="9 10">
    <name type="scientific">Ktedonobacter robiniae</name>
    <dbReference type="NCBI Taxonomy" id="2778365"/>
    <lineage>
        <taxon>Bacteria</taxon>
        <taxon>Bacillati</taxon>
        <taxon>Chloroflexota</taxon>
        <taxon>Ktedonobacteria</taxon>
        <taxon>Ktedonobacterales</taxon>
        <taxon>Ktedonobacteraceae</taxon>
        <taxon>Ktedonobacter</taxon>
    </lineage>
</organism>
<keyword evidence="5 7" id="KW-1133">Transmembrane helix</keyword>
<evidence type="ECO:0000256" key="2">
    <source>
        <dbReference type="ARBA" id="ARBA00022448"/>
    </source>
</evidence>
<dbReference type="EMBL" id="BNJG01000004">
    <property type="protein sequence ID" value="GHO60256.1"/>
    <property type="molecule type" value="Genomic_DNA"/>
</dbReference>
<name>A0ABQ3V5P0_9CHLR</name>
<keyword evidence="2 7" id="KW-0813">Transport</keyword>